<dbReference type="PANTHER" id="PTHR43390:SF1">
    <property type="entry name" value="CHLOROPLAST PROCESSING PEPTIDASE"/>
    <property type="match status" value="1"/>
</dbReference>
<dbReference type="EMBL" id="CYYC01000020">
    <property type="protein sequence ID" value="CUN03038.1"/>
    <property type="molecule type" value="Genomic_DNA"/>
</dbReference>
<keyword evidence="7" id="KW-1133">Transmembrane helix</keyword>
<evidence type="ECO:0000313" key="11">
    <source>
        <dbReference type="EMBL" id="CUP04033.1"/>
    </source>
</evidence>
<dbReference type="Proteomes" id="UP000095390">
    <property type="component" value="Unassembled WGS sequence"/>
</dbReference>
<dbReference type="PROSITE" id="PS00760">
    <property type="entry name" value="SPASE_I_2"/>
    <property type="match status" value="1"/>
</dbReference>
<protein>
    <recommendedName>
        <fullName evidence="4 7">Signal peptidase I</fullName>
        <ecNumber evidence="4 7">3.4.21.89</ecNumber>
    </recommendedName>
</protein>
<evidence type="ECO:0000256" key="7">
    <source>
        <dbReference type="RuleBase" id="RU362042"/>
    </source>
</evidence>
<dbReference type="SUPFAM" id="SSF51306">
    <property type="entry name" value="LexA/Signal peptidase"/>
    <property type="match status" value="1"/>
</dbReference>
<comment type="subcellular location">
    <subcellularLocation>
        <location evidence="2">Cell membrane</location>
        <topology evidence="2">Single-pass type II membrane protein</topology>
    </subcellularLocation>
    <subcellularLocation>
        <location evidence="7">Membrane</location>
        <topology evidence="7">Single-pass type II membrane protein</topology>
    </subcellularLocation>
</comment>
<comment type="similarity">
    <text evidence="3 7">Belongs to the peptidase S26 family.</text>
</comment>
<sequence>MGRRTKKNPEVTLGRRQRRRKEQRRKNVREVISTILYLAILCAAVYFILHYVGQRTVVRGDSMDTTLSDGQNLIMDKLSYHFRNPERYDIVIFPGPEEYGEHPYYIKRVIGLPGETVQIKKGKVYINGKKLKSDIYGITKYIDEPGIAEEPLELGKDEYFCLGDNRPVSYDSRYEEVGSVHRSEIIGKVWIRIWPLTKFGKVS</sequence>
<dbReference type="OrthoDB" id="9802919at2"/>
<dbReference type="InterPro" id="IPR036286">
    <property type="entry name" value="LexA/Signal_pep-like_sf"/>
</dbReference>
<comment type="catalytic activity">
    <reaction evidence="1 7">
        <text>Cleavage of hydrophobic, N-terminal signal or leader sequences from secreted and periplasmic proteins.</text>
        <dbReference type="EC" id="3.4.21.89"/>
    </reaction>
</comment>
<evidence type="ECO:0000313" key="13">
    <source>
        <dbReference type="Proteomes" id="UP000095679"/>
    </source>
</evidence>
<dbReference type="PANTHER" id="PTHR43390">
    <property type="entry name" value="SIGNAL PEPTIDASE I"/>
    <property type="match status" value="1"/>
</dbReference>
<dbReference type="NCBIfam" id="TIGR02227">
    <property type="entry name" value="sigpep_I_bact"/>
    <property type="match status" value="1"/>
</dbReference>
<feature type="transmembrane region" description="Helical" evidence="7">
    <location>
        <begin position="28"/>
        <end position="49"/>
    </location>
</feature>
<dbReference type="GO" id="GO:0009003">
    <property type="term" value="F:signal peptidase activity"/>
    <property type="evidence" value="ECO:0007669"/>
    <property type="project" value="UniProtKB-EC"/>
</dbReference>
<accession>A0A173TP92</accession>
<keyword evidence="7" id="KW-0472">Membrane</keyword>
<dbReference type="InterPro" id="IPR000223">
    <property type="entry name" value="Pept_S26A_signal_pept_1"/>
</dbReference>
<evidence type="ECO:0000313" key="12">
    <source>
        <dbReference type="Proteomes" id="UP000095390"/>
    </source>
</evidence>
<dbReference type="PROSITE" id="PS00761">
    <property type="entry name" value="SPASE_I_3"/>
    <property type="match status" value="1"/>
</dbReference>
<dbReference type="CDD" id="cd06530">
    <property type="entry name" value="S26_SPase_I"/>
    <property type="match status" value="1"/>
</dbReference>
<feature type="active site" evidence="6">
    <location>
        <position position="107"/>
    </location>
</feature>
<evidence type="ECO:0000256" key="3">
    <source>
        <dbReference type="ARBA" id="ARBA00009370"/>
    </source>
</evidence>
<dbReference type="GO" id="GO:0006465">
    <property type="term" value="P:signal peptide processing"/>
    <property type="evidence" value="ECO:0007669"/>
    <property type="project" value="InterPro"/>
</dbReference>
<dbReference type="AlphaFoldDB" id="A0A173TP92"/>
<organism evidence="10 12">
    <name type="scientific">Anaerobutyricum hallii</name>
    <dbReference type="NCBI Taxonomy" id="39488"/>
    <lineage>
        <taxon>Bacteria</taxon>
        <taxon>Bacillati</taxon>
        <taxon>Bacillota</taxon>
        <taxon>Clostridia</taxon>
        <taxon>Lachnospirales</taxon>
        <taxon>Lachnospiraceae</taxon>
        <taxon>Anaerobutyricum</taxon>
    </lineage>
</organism>
<dbReference type="RefSeq" id="WP_055182934.1">
    <property type="nucleotide sequence ID" value="NZ_BLYK01000052.1"/>
</dbReference>
<dbReference type="InterPro" id="IPR019757">
    <property type="entry name" value="Pept_S26A_signal_pept_1_Lys-AS"/>
</dbReference>
<dbReference type="Proteomes" id="UP000095679">
    <property type="component" value="Unassembled WGS sequence"/>
</dbReference>
<dbReference type="Gene3D" id="2.10.109.10">
    <property type="entry name" value="Umud Fragment, subunit A"/>
    <property type="match status" value="1"/>
</dbReference>
<evidence type="ECO:0000256" key="4">
    <source>
        <dbReference type="ARBA" id="ARBA00013208"/>
    </source>
</evidence>
<dbReference type="EMBL" id="CYZL01000038">
    <property type="protein sequence ID" value="CUP04033.1"/>
    <property type="molecule type" value="Genomic_DNA"/>
</dbReference>
<name>A0A173TP92_9FIRM</name>
<evidence type="ECO:0000256" key="5">
    <source>
        <dbReference type="ARBA" id="ARBA00022801"/>
    </source>
</evidence>
<evidence type="ECO:0000256" key="1">
    <source>
        <dbReference type="ARBA" id="ARBA00000677"/>
    </source>
</evidence>
<dbReference type="InterPro" id="IPR019533">
    <property type="entry name" value="Peptidase_S26"/>
</dbReference>
<evidence type="ECO:0000256" key="6">
    <source>
        <dbReference type="PIRSR" id="PIRSR600223-1"/>
    </source>
</evidence>
<proteinExistence type="inferred from homology"/>
<feature type="active site" evidence="6">
    <location>
        <position position="62"/>
    </location>
</feature>
<evidence type="ECO:0000313" key="10">
    <source>
        <dbReference type="EMBL" id="CUN03038.1"/>
    </source>
</evidence>
<gene>
    <name evidence="10" type="primary">spsB</name>
    <name evidence="11" type="synonym">spsB_2</name>
    <name evidence="11" type="ORF">ERS852450_02925</name>
    <name evidence="10" type="ORF">ERS852578_01748</name>
</gene>
<keyword evidence="7" id="KW-0812">Transmembrane</keyword>
<evidence type="ECO:0000259" key="9">
    <source>
        <dbReference type="Pfam" id="PF10502"/>
    </source>
</evidence>
<reference evidence="12 13" key="1">
    <citation type="submission" date="2015-09" db="EMBL/GenBank/DDBJ databases">
        <authorList>
            <consortium name="Pathogen Informatics"/>
        </authorList>
    </citation>
    <scope>NUCLEOTIDE SEQUENCE [LARGE SCALE GENOMIC DNA]</scope>
    <source>
        <strain evidence="11 13">2789STDY5834835</strain>
        <strain evidence="10 12">2789STDY5834966</strain>
    </source>
</reference>
<dbReference type="PRINTS" id="PR00727">
    <property type="entry name" value="LEADERPTASE"/>
</dbReference>
<evidence type="ECO:0000256" key="2">
    <source>
        <dbReference type="ARBA" id="ARBA00004401"/>
    </source>
</evidence>
<keyword evidence="7" id="KW-0645">Protease</keyword>
<keyword evidence="5 7" id="KW-0378">Hydrolase</keyword>
<dbReference type="InterPro" id="IPR019758">
    <property type="entry name" value="Pept_S26A_signal_pept_1_CS"/>
</dbReference>
<dbReference type="EC" id="3.4.21.89" evidence="4 7"/>
<evidence type="ECO:0000256" key="8">
    <source>
        <dbReference type="SAM" id="MobiDB-lite"/>
    </source>
</evidence>
<feature type="region of interest" description="Disordered" evidence="8">
    <location>
        <begin position="1"/>
        <end position="24"/>
    </location>
</feature>
<dbReference type="GO" id="GO:0005886">
    <property type="term" value="C:plasma membrane"/>
    <property type="evidence" value="ECO:0007669"/>
    <property type="project" value="UniProtKB-SubCell"/>
</dbReference>
<feature type="compositionally biased region" description="Basic residues" evidence="8">
    <location>
        <begin position="15"/>
        <end position="24"/>
    </location>
</feature>
<feature type="domain" description="Peptidase S26" evidence="9">
    <location>
        <begin position="33"/>
        <end position="194"/>
    </location>
</feature>
<dbReference type="Pfam" id="PF10502">
    <property type="entry name" value="Peptidase_S26"/>
    <property type="match status" value="1"/>
</dbReference>
<dbReference type="GO" id="GO:0004252">
    <property type="term" value="F:serine-type endopeptidase activity"/>
    <property type="evidence" value="ECO:0007669"/>
    <property type="project" value="InterPro"/>
</dbReference>